<evidence type="ECO:0000256" key="8">
    <source>
        <dbReference type="PIRSR" id="PIRSR600760-2"/>
    </source>
</evidence>
<feature type="binding site" evidence="8">
    <location>
        <position position="214"/>
    </location>
    <ligand>
        <name>Mg(2+)</name>
        <dbReference type="ChEBI" id="CHEBI:18420"/>
        <label>1</label>
        <note>catalytic</note>
    </ligand>
</feature>
<reference evidence="10 13" key="2">
    <citation type="submission" date="2020-08" db="EMBL/GenBank/DDBJ databases">
        <title>Genomic Encyclopedia of Type Strains, Phase IV (KMG-IV): sequencing the most valuable type-strain genomes for metagenomic binning, comparative biology and taxonomic classification.</title>
        <authorList>
            <person name="Goeker M."/>
        </authorList>
    </citation>
    <scope>NUCLEOTIDE SEQUENCE [LARGE SCALE GENOMIC DNA]</scope>
    <source>
        <strain evidence="10 13">DSM 11525</strain>
    </source>
</reference>
<dbReference type="FunFam" id="3.30.540.10:FF:000003">
    <property type="entry name" value="Inositol-1-monophosphatase"/>
    <property type="match status" value="1"/>
</dbReference>
<keyword evidence="6" id="KW-0805">Transcription regulation</keyword>
<dbReference type="Proteomes" id="UP000464675">
    <property type="component" value="Chromosome"/>
</dbReference>
<dbReference type="PROSITE" id="PS00630">
    <property type="entry name" value="IMP_2"/>
    <property type="match status" value="1"/>
</dbReference>
<comment type="catalytic activity">
    <reaction evidence="1 9">
        <text>a myo-inositol phosphate + H2O = myo-inositol + phosphate</text>
        <dbReference type="Rhea" id="RHEA:24056"/>
        <dbReference type="ChEBI" id="CHEBI:15377"/>
        <dbReference type="ChEBI" id="CHEBI:17268"/>
        <dbReference type="ChEBI" id="CHEBI:43474"/>
        <dbReference type="ChEBI" id="CHEBI:84139"/>
        <dbReference type="EC" id="3.1.3.25"/>
    </reaction>
</comment>
<keyword evidence="12" id="KW-1185">Reference proteome</keyword>
<dbReference type="PANTHER" id="PTHR20854">
    <property type="entry name" value="INOSITOL MONOPHOSPHATASE"/>
    <property type="match status" value="1"/>
</dbReference>
<keyword evidence="7 8" id="KW-0460">Magnesium</keyword>
<feature type="binding site" evidence="8">
    <location>
        <position position="86"/>
    </location>
    <ligand>
        <name>Mg(2+)</name>
        <dbReference type="ChEBI" id="CHEBI:18420"/>
        <label>1</label>
        <note>catalytic</note>
    </ligand>
</feature>
<protein>
    <recommendedName>
        <fullName evidence="9">Inositol-1-monophosphatase</fullName>
        <ecNumber evidence="9">3.1.3.25</ecNumber>
    </recommendedName>
</protein>
<evidence type="ECO:0000313" key="10">
    <source>
        <dbReference type="EMBL" id="MBB5212146.1"/>
    </source>
</evidence>
<dbReference type="GO" id="GO:0006020">
    <property type="term" value="P:inositol metabolic process"/>
    <property type="evidence" value="ECO:0007669"/>
    <property type="project" value="TreeGrafter"/>
</dbReference>
<organism evidence="10 13">
    <name type="scientific">Microbulbifer hydrolyticus</name>
    <dbReference type="NCBI Taxonomy" id="48074"/>
    <lineage>
        <taxon>Bacteria</taxon>
        <taxon>Pseudomonadati</taxon>
        <taxon>Pseudomonadota</taxon>
        <taxon>Gammaproteobacteria</taxon>
        <taxon>Cellvibrionales</taxon>
        <taxon>Microbulbiferaceae</taxon>
        <taxon>Microbulbifer</taxon>
    </lineage>
</organism>
<dbReference type="Pfam" id="PF00459">
    <property type="entry name" value="Inositol_P"/>
    <property type="match status" value="1"/>
</dbReference>
<dbReference type="OrthoDB" id="9785695at2"/>
<evidence type="ECO:0000256" key="3">
    <source>
        <dbReference type="ARBA" id="ARBA00009759"/>
    </source>
</evidence>
<dbReference type="InterPro" id="IPR033942">
    <property type="entry name" value="IMPase"/>
</dbReference>
<evidence type="ECO:0000256" key="9">
    <source>
        <dbReference type="RuleBase" id="RU364068"/>
    </source>
</evidence>
<dbReference type="AlphaFoldDB" id="A0A6P1TCV2"/>
<dbReference type="EMBL" id="JACHHR010000003">
    <property type="protein sequence ID" value="MBB5212146.1"/>
    <property type="molecule type" value="Genomic_DNA"/>
</dbReference>
<dbReference type="SUPFAM" id="SSF56655">
    <property type="entry name" value="Carbohydrate phosphatase"/>
    <property type="match status" value="1"/>
</dbReference>
<proteinExistence type="inferred from homology"/>
<evidence type="ECO:0000256" key="6">
    <source>
        <dbReference type="ARBA" id="ARBA00022814"/>
    </source>
</evidence>
<dbReference type="InterPro" id="IPR020583">
    <property type="entry name" value="Inositol_monoP_metal-BS"/>
</dbReference>
<feature type="binding site" evidence="8">
    <location>
        <position position="67"/>
    </location>
    <ligand>
        <name>Mg(2+)</name>
        <dbReference type="ChEBI" id="CHEBI:18420"/>
        <label>1</label>
        <note>catalytic</note>
    </ligand>
</feature>
<dbReference type="InterPro" id="IPR022337">
    <property type="entry name" value="Inositol_monophosphatase_SuhB"/>
</dbReference>
<comment type="cofactor">
    <cofactor evidence="2 8 9">
        <name>Mg(2+)</name>
        <dbReference type="ChEBI" id="CHEBI:18420"/>
    </cofactor>
</comment>
<dbReference type="CDD" id="cd01639">
    <property type="entry name" value="IMPase"/>
    <property type="match status" value="1"/>
</dbReference>
<dbReference type="EC" id="3.1.3.25" evidence="9"/>
<evidence type="ECO:0000256" key="7">
    <source>
        <dbReference type="ARBA" id="ARBA00022842"/>
    </source>
</evidence>
<dbReference type="GO" id="GO:0031564">
    <property type="term" value="P:transcription antitermination"/>
    <property type="evidence" value="ECO:0007669"/>
    <property type="project" value="UniProtKB-KW"/>
</dbReference>
<evidence type="ECO:0000256" key="2">
    <source>
        <dbReference type="ARBA" id="ARBA00001946"/>
    </source>
</evidence>
<dbReference type="GO" id="GO:0046872">
    <property type="term" value="F:metal ion binding"/>
    <property type="evidence" value="ECO:0007669"/>
    <property type="project" value="UniProtKB-KW"/>
</dbReference>
<dbReference type="PRINTS" id="PR01959">
    <property type="entry name" value="SBIMPHPHTASE"/>
</dbReference>
<sequence length="268" mass="29583">MEPMLNIALRAARKAGELIERAWERGDLMKFEEKGRNDFVTEVDKASEQEIIYHLRKAYPKHSILAEESGLQEGAEPEYEWIIDPLDGTTNFIHGMPHFAISIACRYRGQIEHAVVLDPIKREEFTASRGRGAALNGRRIRVSSRQGMKGALIGTGIPFNGESFDNIDAYLAVMKDVAGQTAGIRRPGAAALDLAYVASGRFDGFWEMYLNSWDIAAGSLLVKEAGGLISDFRGGNDYLESGNLVCATPKVFKPLLQIVGKHMGKIPQ</sequence>
<dbReference type="InterPro" id="IPR020550">
    <property type="entry name" value="Inositol_monophosphatase_CS"/>
</dbReference>
<dbReference type="Gene3D" id="3.40.190.80">
    <property type="match status" value="1"/>
</dbReference>
<dbReference type="RefSeq" id="WP_161859131.1">
    <property type="nucleotide sequence ID" value="NZ_CP047491.1"/>
</dbReference>
<gene>
    <name evidence="11" type="ORF">GTQ55_13020</name>
    <name evidence="10" type="ORF">HNQ53_002371</name>
</gene>
<evidence type="ECO:0000313" key="12">
    <source>
        <dbReference type="Proteomes" id="UP000464675"/>
    </source>
</evidence>
<evidence type="ECO:0000313" key="11">
    <source>
        <dbReference type="EMBL" id="QHQ39817.1"/>
    </source>
</evidence>
<evidence type="ECO:0000256" key="4">
    <source>
        <dbReference type="ARBA" id="ARBA00022723"/>
    </source>
</evidence>
<dbReference type="PRINTS" id="PR00377">
    <property type="entry name" value="IMPHPHTASES"/>
</dbReference>
<accession>A0A6P1TCV2</accession>
<name>A0A6P1TCV2_9GAMM</name>
<dbReference type="GO" id="GO:0007165">
    <property type="term" value="P:signal transduction"/>
    <property type="evidence" value="ECO:0007669"/>
    <property type="project" value="TreeGrafter"/>
</dbReference>
<evidence type="ECO:0000256" key="5">
    <source>
        <dbReference type="ARBA" id="ARBA00022801"/>
    </source>
</evidence>
<dbReference type="GO" id="GO:0008934">
    <property type="term" value="F:inositol monophosphate 1-phosphatase activity"/>
    <property type="evidence" value="ECO:0007669"/>
    <property type="project" value="InterPro"/>
</dbReference>
<evidence type="ECO:0000256" key="1">
    <source>
        <dbReference type="ARBA" id="ARBA00001033"/>
    </source>
</evidence>
<feature type="binding site" evidence="8">
    <location>
        <position position="87"/>
    </location>
    <ligand>
        <name>Mg(2+)</name>
        <dbReference type="ChEBI" id="CHEBI:18420"/>
        <label>1</label>
        <note>catalytic</note>
    </ligand>
</feature>
<keyword evidence="6" id="KW-0889">Transcription antitermination</keyword>
<dbReference type="Gene3D" id="3.30.540.10">
    <property type="entry name" value="Fructose-1,6-Bisphosphatase, subunit A, domain 1"/>
    <property type="match status" value="1"/>
</dbReference>
<dbReference type="InterPro" id="IPR000760">
    <property type="entry name" value="Inositol_monophosphatase-like"/>
</dbReference>
<dbReference type="PANTHER" id="PTHR20854:SF4">
    <property type="entry name" value="INOSITOL-1-MONOPHOSPHATASE-RELATED"/>
    <property type="match status" value="1"/>
</dbReference>
<evidence type="ECO:0000313" key="13">
    <source>
        <dbReference type="Proteomes" id="UP000563601"/>
    </source>
</evidence>
<dbReference type="GO" id="GO:0046854">
    <property type="term" value="P:phosphatidylinositol phosphate biosynthetic process"/>
    <property type="evidence" value="ECO:0007669"/>
    <property type="project" value="InterPro"/>
</dbReference>
<comment type="similarity">
    <text evidence="3 9">Belongs to the inositol monophosphatase superfamily.</text>
</comment>
<dbReference type="PROSITE" id="PS00629">
    <property type="entry name" value="IMP_1"/>
    <property type="match status" value="1"/>
</dbReference>
<dbReference type="EMBL" id="CP047491">
    <property type="protein sequence ID" value="QHQ39817.1"/>
    <property type="molecule type" value="Genomic_DNA"/>
</dbReference>
<feature type="binding site" evidence="8">
    <location>
        <position position="84"/>
    </location>
    <ligand>
        <name>Mg(2+)</name>
        <dbReference type="ChEBI" id="CHEBI:18420"/>
        <label>1</label>
        <note>catalytic</note>
    </ligand>
</feature>
<reference evidence="11 12" key="1">
    <citation type="submission" date="2020-01" db="EMBL/GenBank/DDBJ databases">
        <title>The possibility of degradation of plastic by Microbulbifer hydrolyticus IRE-31.</title>
        <authorList>
            <person name="Liu L."/>
        </authorList>
    </citation>
    <scope>NUCLEOTIDE SEQUENCE [LARGE SCALE GENOMIC DNA]</scope>
    <source>
        <strain evidence="11 12">IRE-31</strain>
    </source>
</reference>
<keyword evidence="6" id="KW-0804">Transcription</keyword>
<dbReference type="Proteomes" id="UP000563601">
    <property type="component" value="Unassembled WGS sequence"/>
</dbReference>
<keyword evidence="5 9" id="KW-0378">Hydrolase</keyword>
<keyword evidence="4 8" id="KW-0479">Metal-binding</keyword>